<dbReference type="PANTHER" id="PTHR34477:SF5">
    <property type="entry name" value="BSL5627 PROTEIN"/>
    <property type="match status" value="1"/>
</dbReference>
<comment type="similarity">
    <text evidence="1">Belongs to the UPF0213 family.</text>
</comment>
<dbReference type="InterPro" id="IPR000305">
    <property type="entry name" value="GIY-YIG_endonuc"/>
</dbReference>
<dbReference type="InterPro" id="IPR035901">
    <property type="entry name" value="GIY-YIG_endonuc_sf"/>
</dbReference>
<dbReference type="RefSeq" id="WP_011415106.1">
    <property type="nucleotide sequence ID" value="NC_007722.1"/>
</dbReference>
<dbReference type="Pfam" id="PF01541">
    <property type="entry name" value="GIY-YIG"/>
    <property type="match status" value="1"/>
</dbReference>
<dbReference type="AlphaFoldDB" id="Q2N7Q8"/>
<dbReference type="SUPFAM" id="SSF82771">
    <property type="entry name" value="GIY-YIG endonuclease"/>
    <property type="match status" value="1"/>
</dbReference>
<proteinExistence type="inferred from homology"/>
<dbReference type="eggNOG" id="COG2827">
    <property type="taxonomic scope" value="Bacteria"/>
</dbReference>
<dbReference type="HOGENOM" id="CLU_135650_3_1_5"/>
<dbReference type="Gene3D" id="3.40.1440.10">
    <property type="entry name" value="GIY-YIG endonuclease"/>
    <property type="match status" value="1"/>
</dbReference>
<protein>
    <recommendedName>
        <fullName evidence="2">GIY-YIG domain-containing protein</fullName>
    </recommendedName>
</protein>
<keyword evidence="4" id="KW-1185">Reference proteome</keyword>
<dbReference type="InterPro" id="IPR050190">
    <property type="entry name" value="UPF0213_domain"/>
</dbReference>
<feature type="domain" description="GIY-YIG" evidence="2">
    <location>
        <begin position="7"/>
        <end position="83"/>
    </location>
</feature>
<gene>
    <name evidence="3" type="ordered locus">ELI_10955</name>
</gene>
<evidence type="ECO:0000259" key="2">
    <source>
        <dbReference type="PROSITE" id="PS50164"/>
    </source>
</evidence>
<accession>Q2N7Q8</accession>
<evidence type="ECO:0000313" key="4">
    <source>
        <dbReference type="Proteomes" id="UP000008808"/>
    </source>
</evidence>
<dbReference type="STRING" id="314225.ELI_10955"/>
<name>Q2N7Q8_ERYLH</name>
<evidence type="ECO:0000313" key="3">
    <source>
        <dbReference type="EMBL" id="ABC64283.1"/>
    </source>
</evidence>
<organism evidence="3 4">
    <name type="scientific">Erythrobacter litoralis (strain HTCC2594)</name>
    <dbReference type="NCBI Taxonomy" id="314225"/>
    <lineage>
        <taxon>Bacteria</taxon>
        <taxon>Pseudomonadati</taxon>
        <taxon>Pseudomonadota</taxon>
        <taxon>Alphaproteobacteria</taxon>
        <taxon>Sphingomonadales</taxon>
        <taxon>Erythrobacteraceae</taxon>
        <taxon>Erythrobacter/Porphyrobacter group</taxon>
        <taxon>Erythrobacter</taxon>
    </lineage>
</organism>
<sequence length="101" mass="11591">MAQREVFQPAVYIMANHKSGTIYIGVTSNLPQRVGQHREGVIEGFTRRYGCKRLFCFELHGSMEQAILREKQLKTGNRARKTMLIEAENPEGRDLFHDIAV</sequence>
<dbReference type="KEGG" id="eli:ELI_10955"/>
<reference evidence="4" key="1">
    <citation type="journal article" date="2009" name="J. Bacteriol.">
        <title>Complete genome sequence of Erythrobacter litoralis HTCC2594.</title>
        <authorList>
            <person name="Oh H.M."/>
            <person name="Giovannoni S.J."/>
            <person name="Ferriera S."/>
            <person name="Johnson J."/>
            <person name="Cho J.C."/>
        </authorList>
    </citation>
    <scope>NUCLEOTIDE SEQUENCE [LARGE SCALE GENOMIC DNA]</scope>
    <source>
        <strain evidence="4">HTCC2594</strain>
    </source>
</reference>
<dbReference type="CDD" id="cd10448">
    <property type="entry name" value="GIY-YIG_unchar_3"/>
    <property type="match status" value="1"/>
</dbReference>
<dbReference type="EMBL" id="CP000157">
    <property type="protein sequence ID" value="ABC64283.1"/>
    <property type="molecule type" value="Genomic_DNA"/>
</dbReference>
<dbReference type="PROSITE" id="PS50164">
    <property type="entry name" value="GIY_YIG"/>
    <property type="match status" value="1"/>
</dbReference>
<dbReference type="PANTHER" id="PTHR34477">
    <property type="entry name" value="UPF0213 PROTEIN YHBQ"/>
    <property type="match status" value="1"/>
</dbReference>
<evidence type="ECO:0000256" key="1">
    <source>
        <dbReference type="ARBA" id="ARBA00007435"/>
    </source>
</evidence>
<dbReference type="Proteomes" id="UP000008808">
    <property type="component" value="Chromosome"/>
</dbReference>